<evidence type="ECO:0000313" key="10">
    <source>
        <dbReference type="Proteomes" id="UP001163064"/>
    </source>
</evidence>
<dbReference type="Gene3D" id="3.40.50.300">
    <property type="entry name" value="P-loop containing nucleotide triphosphate hydrolases"/>
    <property type="match status" value="1"/>
</dbReference>
<evidence type="ECO:0000259" key="8">
    <source>
        <dbReference type="PROSITE" id="PS51755"/>
    </source>
</evidence>
<dbReference type="CDD" id="cd15831">
    <property type="entry name" value="BTAD"/>
    <property type="match status" value="1"/>
</dbReference>
<sequence>MNTAADARTVTPSAAKVRVVLATLLVRSNEVVSVDGLIDELWGEDPPRTAMTTLQVYVSQLRKLLGDVEPEFGREALLTRPPGYLLRVDPDQLDLAVFEKLHRDGREAMEHGDAAGAADLQRRALALWRGPLLSDTPHGSLLHNMAVRLTEVRNAALEQRMRAELQLGHHQELLGELQSLTDELPMHEEFHAHLMVALYRTGRQADALRTFSKLRRTLVDELAIEPGRRLQQLHSRILTGDVSLLSPSGQRAARRPAAVATASASRAASVDRLPSVDPLFTGREAQIERLVGWLRDLPGGCAQVSGPAGVGKTALAVAAAHRLHDVFPDGRALVSLDSGDGTVLGPTQVLTRVARALGGTGELPHSADELLSLIRASTDGRCVLLILDGVADAAQVRPLLPLASGCAALITCRPALPGLGGHALPLDALSPTDARQLLCAAGQPLAAVPADSPSPRAAGPSGEHQDGEQAEPDVLAGPDALVDERPEDFLSELAELCGRWPAALRGVAAHLATHPHLSPGELAARLRPEATRLDALRESDSTCHRALHDVFDRAPEPVRRAARLLSLLPPEPFTASAAASVLSARPQEAERTLAALTAAGLLSPHPEGRGYHFPVLLRLLAADRRRAEEPALWVRAALSRLSAAAADRAETAQRVARMDGLHPLDWFTRREESLVSLVEQTFEAGLWAQTVRLVDSMTVFFEALAAWEPWRHTHSLALDAAERLGDASARARLLRSLGDLAWQRRRPDDARAFYERALDACGPSATAERGRALAGLADVHLEAGGGEQAARLVTATLEEAPQDVRGCYESRRVLALLAQEARSTGTARRHFQECLALAGVLGDRRLEAYTRRCLDRLDGAAPHPEWAEVRPGVWRAFAVSPVTPPSPGRTSAEATAG</sequence>
<keyword evidence="10" id="KW-1185">Reference proteome</keyword>
<reference evidence="9" key="1">
    <citation type="submission" date="2022-10" db="EMBL/GenBank/DDBJ databases">
        <title>Streptomyces beihaiensis sp. nov., a chitin degrading actinobacterium, isolated from shrimp pond soil.</title>
        <authorList>
            <person name="Xie J."/>
            <person name="Shen N."/>
        </authorList>
    </citation>
    <scope>NUCLEOTIDE SEQUENCE</scope>
    <source>
        <strain evidence="9">GXMU-J5</strain>
    </source>
</reference>
<dbReference type="EMBL" id="JAPHNL010000190">
    <property type="protein sequence ID" value="MCX3061387.1"/>
    <property type="molecule type" value="Genomic_DNA"/>
</dbReference>
<dbReference type="Proteomes" id="UP001163064">
    <property type="component" value="Unassembled WGS sequence"/>
</dbReference>
<dbReference type="InterPro" id="IPR051677">
    <property type="entry name" value="AfsR-DnrI-RedD_regulator"/>
</dbReference>
<comment type="similarity">
    <text evidence="1">Belongs to the AfsR/DnrI/RedD regulatory family.</text>
</comment>
<evidence type="ECO:0000256" key="5">
    <source>
        <dbReference type="ARBA" id="ARBA00023163"/>
    </source>
</evidence>
<dbReference type="Pfam" id="PF03704">
    <property type="entry name" value="BTAD"/>
    <property type="match status" value="1"/>
</dbReference>
<keyword evidence="4 6" id="KW-0238">DNA-binding</keyword>
<evidence type="ECO:0000256" key="6">
    <source>
        <dbReference type="PROSITE-ProRule" id="PRU01091"/>
    </source>
</evidence>
<evidence type="ECO:0000256" key="3">
    <source>
        <dbReference type="ARBA" id="ARBA00023015"/>
    </source>
</evidence>
<comment type="caution">
    <text evidence="9">The sequence shown here is derived from an EMBL/GenBank/DDBJ whole genome shotgun (WGS) entry which is preliminary data.</text>
</comment>
<dbReference type="RefSeq" id="WP_266600704.1">
    <property type="nucleotide sequence ID" value="NZ_JAPHNL010000190.1"/>
</dbReference>
<gene>
    <name evidence="9" type="ORF">OFY01_16800</name>
</gene>
<organism evidence="9 10">
    <name type="scientific">Streptomyces beihaiensis</name>
    <dbReference type="NCBI Taxonomy" id="2984495"/>
    <lineage>
        <taxon>Bacteria</taxon>
        <taxon>Bacillati</taxon>
        <taxon>Actinomycetota</taxon>
        <taxon>Actinomycetes</taxon>
        <taxon>Kitasatosporales</taxon>
        <taxon>Streptomycetaceae</taxon>
        <taxon>Streptomyces</taxon>
    </lineage>
</organism>
<dbReference type="InterPro" id="IPR001867">
    <property type="entry name" value="OmpR/PhoB-type_DNA-bd"/>
</dbReference>
<feature type="region of interest" description="Disordered" evidence="7">
    <location>
        <begin position="446"/>
        <end position="471"/>
    </location>
</feature>
<dbReference type="Pfam" id="PF00486">
    <property type="entry name" value="Trans_reg_C"/>
    <property type="match status" value="1"/>
</dbReference>
<proteinExistence type="inferred from homology"/>
<accession>A0ABT3TWG3</accession>
<name>A0ABT3TWG3_9ACTN</name>
<dbReference type="SMART" id="SM01043">
    <property type="entry name" value="BTAD"/>
    <property type="match status" value="1"/>
</dbReference>
<keyword evidence="3" id="KW-0805">Transcription regulation</keyword>
<dbReference type="Gene3D" id="1.10.10.10">
    <property type="entry name" value="Winged helix-like DNA-binding domain superfamily/Winged helix DNA-binding domain"/>
    <property type="match status" value="1"/>
</dbReference>
<dbReference type="PROSITE" id="PS51755">
    <property type="entry name" value="OMPR_PHOB"/>
    <property type="match status" value="1"/>
</dbReference>
<evidence type="ECO:0000313" key="9">
    <source>
        <dbReference type="EMBL" id="MCX3061387.1"/>
    </source>
</evidence>
<dbReference type="SUPFAM" id="SSF48452">
    <property type="entry name" value="TPR-like"/>
    <property type="match status" value="2"/>
</dbReference>
<protein>
    <submittedName>
        <fullName evidence="9">BTAD domain-containing putative transcriptional regulator</fullName>
    </submittedName>
</protein>
<dbReference type="InterPro" id="IPR005158">
    <property type="entry name" value="BTAD"/>
</dbReference>
<feature type="DNA-binding region" description="OmpR/PhoB-type" evidence="6">
    <location>
        <begin position="1"/>
        <end position="88"/>
    </location>
</feature>
<keyword evidence="5" id="KW-0804">Transcription</keyword>
<dbReference type="SMART" id="SM00862">
    <property type="entry name" value="Trans_reg_C"/>
    <property type="match status" value="1"/>
</dbReference>
<evidence type="ECO:0000256" key="7">
    <source>
        <dbReference type="SAM" id="MobiDB-lite"/>
    </source>
</evidence>
<dbReference type="PANTHER" id="PTHR35807:SF1">
    <property type="entry name" value="TRANSCRIPTIONAL REGULATOR REDD"/>
    <property type="match status" value="1"/>
</dbReference>
<dbReference type="PANTHER" id="PTHR35807">
    <property type="entry name" value="TRANSCRIPTIONAL REGULATOR REDD-RELATED"/>
    <property type="match status" value="1"/>
</dbReference>
<dbReference type="Gene3D" id="1.25.40.10">
    <property type="entry name" value="Tetratricopeptide repeat domain"/>
    <property type="match status" value="2"/>
</dbReference>
<dbReference type="InterPro" id="IPR036388">
    <property type="entry name" value="WH-like_DNA-bd_sf"/>
</dbReference>
<feature type="domain" description="OmpR/PhoB-type" evidence="8">
    <location>
        <begin position="1"/>
        <end position="88"/>
    </location>
</feature>
<dbReference type="SUPFAM" id="SSF46894">
    <property type="entry name" value="C-terminal effector domain of the bipartite response regulators"/>
    <property type="match status" value="1"/>
</dbReference>
<dbReference type="InterPro" id="IPR016032">
    <property type="entry name" value="Sig_transdc_resp-reg_C-effctor"/>
</dbReference>
<dbReference type="SUPFAM" id="SSF52540">
    <property type="entry name" value="P-loop containing nucleoside triphosphate hydrolases"/>
    <property type="match status" value="1"/>
</dbReference>
<dbReference type="InterPro" id="IPR011990">
    <property type="entry name" value="TPR-like_helical_dom_sf"/>
</dbReference>
<evidence type="ECO:0000256" key="2">
    <source>
        <dbReference type="ARBA" id="ARBA00023012"/>
    </source>
</evidence>
<keyword evidence="2" id="KW-0902">Two-component regulatory system</keyword>
<dbReference type="InterPro" id="IPR027417">
    <property type="entry name" value="P-loop_NTPase"/>
</dbReference>
<evidence type="ECO:0000256" key="1">
    <source>
        <dbReference type="ARBA" id="ARBA00005820"/>
    </source>
</evidence>
<evidence type="ECO:0000256" key="4">
    <source>
        <dbReference type="ARBA" id="ARBA00023125"/>
    </source>
</evidence>